<evidence type="ECO:0000313" key="2">
    <source>
        <dbReference type="Proteomes" id="UP000516160"/>
    </source>
</evidence>
<evidence type="ECO:0000313" key="1">
    <source>
        <dbReference type="EMBL" id="QNO16482.1"/>
    </source>
</evidence>
<dbReference type="Proteomes" id="UP000516160">
    <property type="component" value="Chromosome"/>
</dbReference>
<gene>
    <name evidence="1" type="ORF">HYG86_17730</name>
</gene>
<reference evidence="1 2" key="1">
    <citation type="submission" date="2020-07" db="EMBL/GenBank/DDBJ databases">
        <title>Alkalicella. sp. LB2 genome.</title>
        <authorList>
            <person name="Postec A."/>
            <person name="Quemeneur M."/>
        </authorList>
    </citation>
    <scope>NUCLEOTIDE SEQUENCE [LARGE SCALE GENOMIC DNA]</scope>
    <source>
        <strain evidence="1 2">LB2</strain>
    </source>
</reference>
<dbReference type="EMBL" id="CP058559">
    <property type="protein sequence ID" value="QNO16482.1"/>
    <property type="molecule type" value="Genomic_DNA"/>
</dbReference>
<accession>A0A7G9WCS0</accession>
<dbReference type="AlphaFoldDB" id="A0A7G9WCS0"/>
<dbReference type="Pfam" id="PF14035">
    <property type="entry name" value="YlzJ"/>
    <property type="match status" value="1"/>
</dbReference>
<dbReference type="KEGG" id="acae:HYG86_17730"/>
<sequence>MTVIYTPVPMEEIFQADAPKPKYEEVNIGEGKTLILERINENQSQVVRLLSTDCNDYLNPKYQPGCVINLHYM</sequence>
<proteinExistence type="predicted"/>
<keyword evidence="2" id="KW-1185">Reference proteome</keyword>
<dbReference type="InterPro" id="IPR025619">
    <property type="entry name" value="YlzJ"/>
</dbReference>
<organism evidence="1 2">
    <name type="scientific">Alkalicella caledoniensis</name>
    <dbReference type="NCBI Taxonomy" id="2731377"/>
    <lineage>
        <taxon>Bacteria</taxon>
        <taxon>Bacillati</taxon>
        <taxon>Bacillota</taxon>
        <taxon>Clostridia</taxon>
        <taxon>Eubacteriales</taxon>
        <taxon>Proteinivoracaceae</taxon>
        <taxon>Alkalicella</taxon>
    </lineage>
</organism>
<name>A0A7G9WCS0_ALKCA</name>
<protein>
    <submittedName>
        <fullName evidence="1">YlzJ-like family protein</fullName>
    </submittedName>
</protein>
<dbReference type="RefSeq" id="WP_213166873.1">
    <property type="nucleotide sequence ID" value="NZ_CP058559.1"/>
</dbReference>